<name>A0A7K0DKM6_9NOCA</name>
<keyword evidence="5" id="KW-1185">Reference proteome</keyword>
<dbReference type="Proteomes" id="UP000431401">
    <property type="component" value="Unassembled WGS sequence"/>
</dbReference>
<feature type="region of interest" description="Disordered" evidence="1">
    <location>
        <begin position="407"/>
        <end position="435"/>
    </location>
</feature>
<accession>A0A7K0DKM6</accession>
<evidence type="ECO:0000259" key="3">
    <source>
        <dbReference type="Pfam" id="PF13472"/>
    </source>
</evidence>
<dbReference type="OrthoDB" id="1828825at2"/>
<dbReference type="InterPro" id="IPR013830">
    <property type="entry name" value="SGNH_hydro"/>
</dbReference>
<keyword evidence="2" id="KW-0732">Signal</keyword>
<evidence type="ECO:0000256" key="1">
    <source>
        <dbReference type="SAM" id="MobiDB-lite"/>
    </source>
</evidence>
<organism evidence="4 5">
    <name type="scientific">Nocardia aurantia</name>
    <dbReference type="NCBI Taxonomy" id="2585199"/>
    <lineage>
        <taxon>Bacteria</taxon>
        <taxon>Bacillati</taxon>
        <taxon>Actinomycetota</taxon>
        <taxon>Actinomycetes</taxon>
        <taxon>Mycobacteriales</taxon>
        <taxon>Nocardiaceae</taxon>
        <taxon>Nocardia</taxon>
    </lineage>
</organism>
<dbReference type="Pfam" id="PF13472">
    <property type="entry name" value="Lipase_GDSL_2"/>
    <property type="match status" value="1"/>
</dbReference>
<feature type="signal peptide" evidence="2">
    <location>
        <begin position="1"/>
        <end position="39"/>
    </location>
</feature>
<dbReference type="EMBL" id="WEGI01000003">
    <property type="protein sequence ID" value="MQY25782.1"/>
    <property type="molecule type" value="Genomic_DNA"/>
</dbReference>
<protein>
    <recommendedName>
        <fullName evidence="3">SGNH hydrolase-type esterase domain-containing protein</fullName>
    </recommendedName>
</protein>
<feature type="chain" id="PRO_5029804911" description="SGNH hydrolase-type esterase domain-containing protein" evidence="2">
    <location>
        <begin position="40"/>
        <end position="446"/>
    </location>
</feature>
<evidence type="ECO:0000313" key="5">
    <source>
        <dbReference type="Proteomes" id="UP000431401"/>
    </source>
</evidence>
<sequence length="446" mass="47109">MNRTGNPRGLGIPKKYRAALPAFALACLLATATATTAHAEPDSGCGSPHWVGSWLMSPSDAMPVSDMALTRTTSLFDQTYRIVVVPHLGGQTLRLHLTNRHNPLPVTFGAVTVAQQQQGASVRPDTLRQVTFGGRASVTAAPDADLISDPIDLEVDGFTPLTISVYVPGVSVLAAENIVGLSTSYYGPPGSGDHTADPAGDALTMNTTSVLFAFGVDVLAPAHYSSVVTVGDSISTGYEGATYYEGPQDPAVVDRNLRYTDFLQRRFDAAGIPLSVLNSSTWGNRLVLDETIPQTGPGVLTRLQRDVIDTAGISDVILAIGTNDLAFPPTQTPDQLAAAYTQVVDRLHAVGIRVHLATIPPSVKSFIAGGISPNSDPVRQQVNAWIRTQHVADDVIDFDAVLRDPADPAADRPDLVSPTLVHPNPRGHQAMADSVDLGAFKGSGCR</sequence>
<evidence type="ECO:0000313" key="4">
    <source>
        <dbReference type="EMBL" id="MQY25782.1"/>
    </source>
</evidence>
<dbReference type="InterPro" id="IPR036514">
    <property type="entry name" value="SGNH_hydro_sf"/>
</dbReference>
<dbReference type="PANTHER" id="PTHR43784:SF2">
    <property type="entry name" value="GDSL-LIKE LIPASE_ACYLHYDROLASE, PUTATIVE (AFU_ORTHOLOGUE AFUA_2G00820)-RELATED"/>
    <property type="match status" value="1"/>
</dbReference>
<proteinExistence type="predicted"/>
<dbReference type="Gene3D" id="3.40.50.1110">
    <property type="entry name" value="SGNH hydrolase"/>
    <property type="match status" value="1"/>
</dbReference>
<dbReference type="SUPFAM" id="SSF52266">
    <property type="entry name" value="SGNH hydrolase"/>
    <property type="match status" value="1"/>
</dbReference>
<reference evidence="4 5" key="1">
    <citation type="submission" date="2019-10" db="EMBL/GenBank/DDBJ databases">
        <title>Nocardia macrotermitis sp. nov. and Nocardia aurantia sp. nov., isolated from the gut of fungus growing-termite Macrotermes natalensis.</title>
        <authorList>
            <person name="Benndorf R."/>
            <person name="Schwitalla J."/>
            <person name="Martin K."/>
            <person name="De Beer W."/>
            <person name="Kaster A.-K."/>
            <person name="Vollmers J."/>
            <person name="Poulsen M."/>
            <person name="Beemelmanns C."/>
        </authorList>
    </citation>
    <scope>NUCLEOTIDE SEQUENCE [LARGE SCALE GENOMIC DNA]</scope>
    <source>
        <strain evidence="4 5">RB56</strain>
    </source>
</reference>
<dbReference type="PANTHER" id="PTHR43784">
    <property type="entry name" value="GDSL-LIKE LIPASE/ACYLHYDROLASE, PUTATIVE (AFU_ORTHOLOGUE AFUA_2G00820)-RELATED"/>
    <property type="match status" value="1"/>
</dbReference>
<dbReference type="AlphaFoldDB" id="A0A7K0DKM6"/>
<gene>
    <name evidence="4" type="ORF">NRB56_13410</name>
</gene>
<evidence type="ECO:0000256" key="2">
    <source>
        <dbReference type="SAM" id="SignalP"/>
    </source>
</evidence>
<comment type="caution">
    <text evidence="4">The sequence shown here is derived from an EMBL/GenBank/DDBJ whole genome shotgun (WGS) entry which is preliminary data.</text>
</comment>
<dbReference type="InterPro" id="IPR053140">
    <property type="entry name" value="GDSL_Rv0518-like"/>
</dbReference>
<feature type="domain" description="SGNH hydrolase-type esterase" evidence="3">
    <location>
        <begin position="230"/>
        <end position="430"/>
    </location>
</feature>
<dbReference type="RefSeq" id="WP_153339674.1">
    <property type="nucleotide sequence ID" value="NZ_WEGI01000003.1"/>
</dbReference>